<dbReference type="EMBL" id="JAFEJS010000012">
    <property type="protein sequence ID" value="MBT1173599.1"/>
    <property type="molecule type" value="Genomic_DNA"/>
</dbReference>
<keyword evidence="1" id="KW-1133">Transmembrane helix</keyword>
<dbReference type="Pfam" id="PF16938">
    <property type="entry name" value="Phage_holin_Dp1"/>
    <property type="match status" value="1"/>
</dbReference>
<proteinExistence type="predicted"/>
<evidence type="ECO:0000313" key="3">
    <source>
        <dbReference type="Proteomes" id="UP000773064"/>
    </source>
</evidence>
<name>A0ABS5US78_9BIFI</name>
<keyword evidence="3" id="KW-1185">Reference proteome</keyword>
<keyword evidence="1" id="KW-0812">Transmembrane</keyword>
<sequence length="87" mass="9111">MNEDNVPRWLIPNKVYDVLKWVGLLVLPAVSTFVGTVGPAWGLPYSNQIIITLNASGTLIGAVIGASAVKAQLAAARTAKAPDKPEA</sequence>
<feature type="transmembrane region" description="Helical" evidence="1">
    <location>
        <begin position="21"/>
        <end position="43"/>
    </location>
</feature>
<evidence type="ECO:0000256" key="1">
    <source>
        <dbReference type="SAM" id="Phobius"/>
    </source>
</evidence>
<dbReference type="Proteomes" id="UP000773064">
    <property type="component" value="Unassembled WGS sequence"/>
</dbReference>
<gene>
    <name evidence="2" type="ORF">JS528_09650</name>
</gene>
<dbReference type="InterPro" id="IPR031612">
    <property type="entry name" value="Phage_holin_Dp1"/>
</dbReference>
<keyword evidence="1" id="KW-0472">Membrane</keyword>
<comment type="caution">
    <text evidence="2">The sequence shown here is derived from an EMBL/GenBank/DDBJ whole genome shotgun (WGS) entry which is preliminary data.</text>
</comment>
<accession>A0ABS5US78</accession>
<feature type="transmembrane region" description="Helical" evidence="1">
    <location>
        <begin position="49"/>
        <end position="69"/>
    </location>
</feature>
<organism evidence="2 3">
    <name type="scientific">Bifidobacterium santillanense</name>
    <dbReference type="NCBI Taxonomy" id="2809028"/>
    <lineage>
        <taxon>Bacteria</taxon>
        <taxon>Bacillati</taxon>
        <taxon>Actinomycetota</taxon>
        <taxon>Actinomycetes</taxon>
        <taxon>Bifidobacteriales</taxon>
        <taxon>Bifidobacteriaceae</taxon>
        <taxon>Bifidobacterium</taxon>
    </lineage>
</organism>
<dbReference type="RefSeq" id="WP_214358850.1">
    <property type="nucleotide sequence ID" value="NZ_JAFEJS010000012.1"/>
</dbReference>
<evidence type="ECO:0000313" key="2">
    <source>
        <dbReference type="EMBL" id="MBT1173599.1"/>
    </source>
</evidence>
<reference evidence="2 3" key="1">
    <citation type="journal article" date="2021" name="Environ. Microbiol.">
        <title>Genetic insights into the dark matter of the mammalian gut microbiota through targeted genome reconstruction.</title>
        <authorList>
            <person name="Lugli G.A."/>
            <person name="Alessandri G."/>
            <person name="Milani C."/>
            <person name="Viappiani A."/>
            <person name="Fontana F."/>
            <person name="Tarracchini C."/>
            <person name="Mancabelli L."/>
            <person name="Argentini C."/>
            <person name="Ruiz L."/>
            <person name="Margolles A."/>
            <person name="van Sinderen D."/>
            <person name="Turroni F."/>
            <person name="Ventura M."/>
        </authorList>
    </citation>
    <scope>NUCLEOTIDE SEQUENCE [LARGE SCALE GENOMIC DNA]</scope>
    <source>
        <strain evidence="2 3">MA2</strain>
    </source>
</reference>
<protein>
    <submittedName>
        <fullName evidence="2">Holin</fullName>
    </submittedName>
</protein>